<feature type="region of interest" description="Disordered" evidence="1">
    <location>
        <begin position="302"/>
        <end position="331"/>
    </location>
</feature>
<evidence type="ECO:0000313" key="3">
    <source>
        <dbReference type="Proteomes" id="UP000756132"/>
    </source>
</evidence>
<dbReference type="OrthoDB" id="3902330at2759"/>
<dbReference type="KEGG" id="ffu:CLAFUR5_10001"/>
<reference evidence="2" key="1">
    <citation type="submission" date="2021-12" db="EMBL/GenBank/DDBJ databases">
        <authorList>
            <person name="Zaccaron A."/>
            <person name="Stergiopoulos I."/>
        </authorList>
    </citation>
    <scope>NUCLEOTIDE SEQUENCE</scope>
    <source>
        <strain evidence="2">Race5_Kim</strain>
    </source>
</reference>
<sequence>MFRNLSSPAAQPLSLRRRHRARQERGFERGSRWAGASPDFDEFHGDLDLSIHHTTSPFNNRSRGLAPPPPAHLRDRERESPITRRRPRNSRGTKEAKKRRDARRHERKHAAQMLDEQLSKDIDEILANANIPATQASQQLPTPICPTTSLSQPLLDFSSLPPLPPSPPKLPPLNFGHWNVNDFPPMTWQHPSFAHPPPQLSSVVPDWCPYISSLMSNRIWSGKVPSFTDLSHLSDQKPATPKAEVQQELRPWTTDLILRPKRQSRFFPTSRLPQPIVKLPPTACKLHRSEQALQDPLTTAWNLSPRSTQHDVNTRGAGHVKTPAQDPPRNTDLTDVPSAANLWHILISEKLESLRPQVRGCESCWETEYDEEGGVALPVTNDEQPPPFELDGKEVPYVHTNSLTGHANDTARYHSDCTGNDNVADSAIHLAETFMSENYGLNYDLEAMPWPLFPRQPTPDVVRAKTPEMQFIDNAENVHTNTDADDLSRSTEHYKSEQALFDTKPLPSNSNEESTCDLAIFLKMGHVENCWCNECYEEPELINEEPASPIKLTEEEGWMTWDSTEDETGSVSTAPPTQINQTAEEEKDTTRHAWARAPEWDDMFPSVPKRLRVESVVESEPPQEEGEFLGYYDDGVAFARENDYDWLWNL</sequence>
<keyword evidence="3" id="KW-1185">Reference proteome</keyword>
<feature type="compositionally biased region" description="Basic residues" evidence="1">
    <location>
        <begin position="83"/>
        <end position="110"/>
    </location>
</feature>
<evidence type="ECO:0000313" key="2">
    <source>
        <dbReference type="EMBL" id="UJO19828.1"/>
    </source>
</evidence>
<accession>A0A9Q8PCA8</accession>
<dbReference type="GeneID" id="71989879"/>
<evidence type="ECO:0000256" key="1">
    <source>
        <dbReference type="SAM" id="MobiDB-lite"/>
    </source>
</evidence>
<reference evidence="2" key="2">
    <citation type="journal article" date="2022" name="Microb. Genom.">
        <title>A chromosome-scale genome assembly of the tomato pathogen Cladosporium fulvum reveals a compartmentalized genome architecture and the presence of a dispensable chromosome.</title>
        <authorList>
            <person name="Zaccaron A.Z."/>
            <person name="Chen L.H."/>
            <person name="Samaras A."/>
            <person name="Stergiopoulos I."/>
        </authorList>
    </citation>
    <scope>NUCLEOTIDE SEQUENCE</scope>
    <source>
        <strain evidence="2">Race5_Kim</strain>
    </source>
</reference>
<protein>
    <submittedName>
        <fullName evidence="2">Uncharacterized protein</fullName>
    </submittedName>
</protein>
<proteinExistence type="predicted"/>
<organism evidence="2 3">
    <name type="scientific">Passalora fulva</name>
    <name type="common">Tomato leaf mold</name>
    <name type="synonym">Cladosporium fulvum</name>
    <dbReference type="NCBI Taxonomy" id="5499"/>
    <lineage>
        <taxon>Eukaryota</taxon>
        <taxon>Fungi</taxon>
        <taxon>Dikarya</taxon>
        <taxon>Ascomycota</taxon>
        <taxon>Pezizomycotina</taxon>
        <taxon>Dothideomycetes</taxon>
        <taxon>Dothideomycetidae</taxon>
        <taxon>Mycosphaerellales</taxon>
        <taxon>Mycosphaerellaceae</taxon>
        <taxon>Fulvia</taxon>
    </lineage>
</organism>
<gene>
    <name evidence="2" type="ORF">CLAFUR5_10001</name>
</gene>
<feature type="region of interest" description="Disordered" evidence="1">
    <location>
        <begin position="1"/>
        <end position="38"/>
    </location>
</feature>
<dbReference type="EMBL" id="CP090169">
    <property type="protein sequence ID" value="UJO19828.1"/>
    <property type="molecule type" value="Genomic_DNA"/>
</dbReference>
<feature type="region of interest" description="Disordered" evidence="1">
    <location>
        <begin position="564"/>
        <end position="591"/>
    </location>
</feature>
<dbReference type="OMA" id="NDTARYH"/>
<feature type="compositionally biased region" description="Polar residues" evidence="1">
    <location>
        <begin position="569"/>
        <end position="582"/>
    </location>
</feature>
<dbReference type="Proteomes" id="UP000756132">
    <property type="component" value="Chromosome 7"/>
</dbReference>
<dbReference type="AlphaFoldDB" id="A0A9Q8PCA8"/>
<name>A0A9Q8PCA8_PASFU</name>
<feature type="region of interest" description="Disordered" evidence="1">
    <location>
        <begin position="54"/>
        <end position="111"/>
    </location>
</feature>
<feature type="compositionally biased region" description="Basic and acidic residues" evidence="1">
    <location>
        <begin position="72"/>
        <end position="82"/>
    </location>
</feature>
<dbReference type="RefSeq" id="XP_047764194.1">
    <property type="nucleotide sequence ID" value="XM_047909149.1"/>
</dbReference>